<gene>
    <name evidence="1" type="ORF">H261_05899</name>
</gene>
<reference evidence="1 2" key="1">
    <citation type="journal article" date="2014" name="Genome Announc.">
        <title>Draft Genome Sequence of Magnetospirillum sp. Strain SO-1, a Freshwater Magnetotactic Bacterium Isolated from the Ol'khovka River, Russia.</title>
        <authorList>
            <person name="Grouzdev D.S."/>
            <person name="Dziuba M.V."/>
            <person name="Sukhacheva M.S."/>
            <person name="Mardanov A.V."/>
            <person name="Beletskiy A.V."/>
            <person name="Kuznetsov B.B."/>
            <person name="Skryabin K.G."/>
        </authorList>
    </citation>
    <scope>NUCLEOTIDE SEQUENCE [LARGE SCALE GENOMIC DNA]</scope>
    <source>
        <strain evidence="1 2">SO-1</strain>
    </source>
</reference>
<name>M3ADP5_9PROT</name>
<organism evidence="1 2">
    <name type="scientific">Paramagnetospirillum caucaseum</name>
    <dbReference type="NCBI Taxonomy" id="1244869"/>
    <lineage>
        <taxon>Bacteria</taxon>
        <taxon>Pseudomonadati</taxon>
        <taxon>Pseudomonadota</taxon>
        <taxon>Alphaproteobacteria</taxon>
        <taxon>Rhodospirillales</taxon>
        <taxon>Magnetospirillaceae</taxon>
        <taxon>Paramagnetospirillum</taxon>
    </lineage>
</organism>
<dbReference type="EMBL" id="AONQ01000011">
    <property type="protein sequence ID" value="EME70918.1"/>
    <property type="molecule type" value="Genomic_DNA"/>
</dbReference>
<dbReference type="PATRIC" id="fig|1244869.3.peg.1183"/>
<accession>M3ADP5</accession>
<dbReference type="STRING" id="1244869.H261_05899"/>
<keyword evidence="2" id="KW-1185">Reference proteome</keyword>
<dbReference type="OrthoDB" id="8446164at2"/>
<evidence type="ECO:0000313" key="2">
    <source>
        <dbReference type="Proteomes" id="UP000011744"/>
    </source>
</evidence>
<comment type="caution">
    <text evidence="1">The sequence shown here is derived from an EMBL/GenBank/DDBJ whole genome shotgun (WGS) entry which is preliminary data.</text>
</comment>
<sequence length="126" mass="13374">MSSYAFFSAMLRFVAAKTEAAAQDARTAEMMAVLRRIAGTVEQGAEFEVAGNRLELTARALAGFAAFLQKSILPEAVAHGNQTGEVQIRWSVDTAMDAVSTLLSRAALQEGQEGLPVRIALPPPPA</sequence>
<dbReference type="AlphaFoldDB" id="M3ADP5"/>
<dbReference type="eggNOG" id="ENOG5032ZWI">
    <property type="taxonomic scope" value="Bacteria"/>
</dbReference>
<dbReference type="RefSeq" id="WP_008615391.1">
    <property type="nucleotide sequence ID" value="NZ_AONQ01000011.1"/>
</dbReference>
<protein>
    <submittedName>
        <fullName evidence="1">Uncharacterized protein</fullName>
    </submittedName>
</protein>
<dbReference type="Proteomes" id="UP000011744">
    <property type="component" value="Unassembled WGS sequence"/>
</dbReference>
<proteinExistence type="predicted"/>
<evidence type="ECO:0000313" key="1">
    <source>
        <dbReference type="EMBL" id="EME70918.1"/>
    </source>
</evidence>